<accession>A0ABM7W4N5</accession>
<evidence type="ECO:0000313" key="2">
    <source>
        <dbReference type="Proteomes" id="UP000830055"/>
    </source>
</evidence>
<proteinExistence type="predicted"/>
<organism evidence="1 2">
    <name type="scientific">Desulfofustis limnaeus</name>
    <dbReference type="NCBI Taxonomy" id="2740163"/>
    <lineage>
        <taxon>Bacteria</taxon>
        <taxon>Pseudomonadati</taxon>
        <taxon>Thermodesulfobacteriota</taxon>
        <taxon>Desulfobulbia</taxon>
        <taxon>Desulfobulbales</taxon>
        <taxon>Desulfocapsaceae</taxon>
        <taxon>Desulfofustis</taxon>
    </lineage>
</organism>
<reference evidence="1 2" key="1">
    <citation type="submission" date="2022-01" db="EMBL/GenBank/DDBJ databases">
        <title>Desulfofustis limnae sp. nov., a novel mesophilic sulfate-reducing bacterium isolated from marsh soil.</title>
        <authorList>
            <person name="Watanabe M."/>
            <person name="Takahashi A."/>
            <person name="Kojima H."/>
            <person name="Fukui M."/>
        </authorList>
    </citation>
    <scope>NUCLEOTIDE SEQUENCE [LARGE SCALE GENOMIC DNA]</scope>
    <source>
        <strain evidence="1 2">PPLL</strain>
    </source>
</reference>
<gene>
    <name evidence="1" type="ORF">DPPLL_02260</name>
</gene>
<dbReference type="Proteomes" id="UP000830055">
    <property type="component" value="Chromosome"/>
</dbReference>
<keyword evidence="2" id="KW-1185">Reference proteome</keyword>
<dbReference type="EMBL" id="AP025516">
    <property type="protein sequence ID" value="BDD85861.1"/>
    <property type="molecule type" value="Genomic_DNA"/>
</dbReference>
<evidence type="ECO:0000313" key="1">
    <source>
        <dbReference type="EMBL" id="BDD85861.1"/>
    </source>
</evidence>
<sequence length="43" mass="4829">MPPLPPVFNELVTDRSFLIFMEPHAGQVTDAVSDVVQMVSNWL</sequence>
<name>A0ABM7W4N5_9BACT</name>
<protein>
    <submittedName>
        <fullName evidence="1">Uncharacterized protein</fullName>
    </submittedName>
</protein>